<dbReference type="InterPro" id="IPR058601">
    <property type="entry name" value="Phage_phiTE_015-like"/>
</dbReference>
<protein>
    <submittedName>
        <fullName evidence="1">Uncharacterized protein</fullName>
    </submittedName>
</protein>
<gene>
    <name evidence="1" type="ORF">BN1044_00872</name>
</gene>
<dbReference type="EMBL" id="FMIQ01000011">
    <property type="protein sequence ID" value="SCM51410.1"/>
    <property type="molecule type" value="Genomic_DNA"/>
</dbReference>
<evidence type="ECO:0000313" key="1">
    <source>
        <dbReference type="EMBL" id="SCM51410.1"/>
    </source>
</evidence>
<reference evidence="1 2" key="1">
    <citation type="submission" date="2016-09" db="EMBL/GenBank/DDBJ databases">
        <authorList>
            <person name="Capua I."/>
            <person name="De Benedictis P."/>
            <person name="Joannis T."/>
            <person name="Lombin L.H."/>
            <person name="Cattoli G."/>
        </authorList>
    </citation>
    <scope>NUCLEOTIDE SEQUENCE [LARGE SCALE GENOMIC DNA]</scope>
    <source>
        <strain evidence="1 2">GB001</strain>
    </source>
</reference>
<evidence type="ECO:0000313" key="2">
    <source>
        <dbReference type="Proteomes" id="UP000094844"/>
    </source>
</evidence>
<dbReference type="Pfam" id="PF26207">
    <property type="entry name" value="Phage_phiTE_015"/>
    <property type="match status" value="1"/>
</dbReference>
<dbReference type="RefSeq" id="WP_072307701.1">
    <property type="nucleotide sequence ID" value="NZ_FMIQ01000011.1"/>
</dbReference>
<proteinExistence type="predicted"/>
<dbReference type="Proteomes" id="UP000094844">
    <property type="component" value="Unassembled WGS sequence"/>
</dbReference>
<organism evidence="1 2">
    <name type="scientific">Hafnia alvei</name>
    <dbReference type="NCBI Taxonomy" id="569"/>
    <lineage>
        <taxon>Bacteria</taxon>
        <taxon>Pseudomonadati</taxon>
        <taxon>Pseudomonadota</taxon>
        <taxon>Gammaproteobacteria</taxon>
        <taxon>Enterobacterales</taxon>
        <taxon>Hafniaceae</taxon>
        <taxon>Hafnia</taxon>
    </lineage>
</organism>
<name>A0A1C6YX25_HAFAL</name>
<sequence>MTSREQFEAWVMSIICISKQTLIGLREGDNYRNSTLSGRDYQSMWMAWQASREAVEVELPDKKFISEDEALIPEDSDWPDGFNTALEQCAEAIRAAGIKVIEGEKKNG</sequence>
<dbReference type="AlphaFoldDB" id="A0A1C6YX25"/>
<accession>A0A1C6YX25</accession>